<dbReference type="InterPro" id="IPR007627">
    <property type="entry name" value="RNA_pol_sigma70_r2"/>
</dbReference>
<dbReference type="PANTHER" id="PTHR30385:SF4">
    <property type="entry name" value="RNA POLYMERASE SIGMA-E FACTOR"/>
    <property type="match status" value="1"/>
</dbReference>
<sequence length="376" mass="41357">MLLKADIELENLDEIAERYAYARENADGVRARRLRDGMVRAAMPMADRLARRYRGAIEPLADLEQVARLGLVKVVDRYAPDRGSFTAYAIQTIVGELKRHLRDRSWAVHVPRPMQELSMAVARHESDLARELGRRPTGGETAERAGITIGDLDRARVTAAAYRSQSLNTPVGDGDTQLGDLFGQPDPAMEKVADNLTVADMLARLPERERHVVIARFYGGRTQADIAAEIGVSQMQVSRIQSRVLAWLRDGLLTDCVPHWPGQHHHDPEAFDITTTMVSAVHLEIRIRGEVDRDNAGGLRTALLDMVCRQAAGHRVTLHLAGVPLLDAAGIRVLLAVYEAAQARHITVTATGLNPVIRRVAAATGLTPMLAPQDRS</sequence>
<dbReference type="Gene3D" id="3.30.750.24">
    <property type="entry name" value="STAS domain"/>
    <property type="match status" value="1"/>
</dbReference>
<dbReference type="InterPro" id="IPR000943">
    <property type="entry name" value="RNA_pol_sigma70"/>
</dbReference>
<dbReference type="PROSITE" id="PS00716">
    <property type="entry name" value="SIGMA70_2"/>
    <property type="match status" value="1"/>
</dbReference>
<dbReference type="InterPro" id="IPR013325">
    <property type="entry name" value="RNA_pol_sigma_r2"/>
</dbReference>
<evidence type="ECO:0000256" key="4">
    <source>
        <dbReference type="ARBA" id="ARBA00023163"/>
    </source>
</evidence>
<evidence type="ECO:0000313" key="6">
    <source>
        <dbReference type="EMBL" id="MFC4069957.1"/>
    </source>
</evidence>
<evidence type="ECO:0000256" key="2">
    <source>
        <dbReference type="ARBA" id="ARBA00023082"/>
    </source>
</evidence>
<feature type="domain" description="STAS" evidence="5">
    <location>
        <begin position="285"/>
        <end position="376"/>
    </location>
</feature>
<proteinExistence type="predicted"/>
<dbReference type="Pfam" id="PF13466">
    <property type="entry name" value="STAS_2"/>
    <property type="match status" value="1"/>
</dbReference>
<evidence type="ECO:0000313" key="7">
    <source>
        <dbReference type="Proteomes" id="UP001595867"/>
    </source>
</evidence>
<dbReference type="Proteomes" id="UP001595867">
    <property type="component" value="Unassembled WGS sequence"/>
</dbReference>
<organism evidence="6 7">
    <name type="scientific">Actinoplanes subglobosus</name>
    <dbReference type="NCBI Taxonomy" id="1547892"/>
    <lineage>
        <taxon>Bacteria</taxon>
        <taxon>Bacillati</taxon>
        <taxon>Actinomycetota</taxon>
        <taxon>Actinomycetes</taxon>
        <taxon>Micromonosporales</taxon>
        <taxon>Micromonosporaceae</taxon>
        <taxon>Actinoplanes</taxon>
    </lineage>
</organism>
<keyword evidence="4" id="KW-0804">Transcription</keyword>
<keyword evidence="1" id="KW-0805">Transcription regulation</keyword>
<dbReference type="Pfam" id="PF04539">
    <property type="entry name" value="Sigma70_r3"/>
    <property type="match status" value="1"/>
</dbReference>
<evidence type="ECO:0000256" key="3">
    <source>
        <dbReference type="ARBA" id="ARBA00023125"/>
    </source>
</evidence>
<evidence type="ECO:0000259" key="5">
    <source>
        <dbReference type="PROSITE" id="PS50801"/>
    </source>
</evidence>
<dbReference type="InterPro" id="IPR013324">
    <property type="entry name" value="RNA_pol_sigma_r3/r4-like"/>
</dbReference>
<dbReference type="InterPro" id="IPR036513">
    <property type="entry name" value="STAS_dom_sf"/>
</dbReference>
<keyword evidence="2" id="KW-0731">Sigma factor</keyword>
<dbReference type="PROSITE" id="PS50801">
    <property type="entry name" value="STAS"/>
    <property type="match status" value="1"/>
</dbReference>
<dbReference type="InterPro" id="IPR007624">
    <property type="entry name" value="RNA_pol_sigma70_r3"/>
</dbReference>
<dbReference type="InterPro" id="IPR007630">
    <property type="entry name" value="RNA_pol_sigma70_r4"/>
</dbReference>
<dbReference type="EMBL" id="JBHSBL010000023">
    <property type="protein sequence ID" value="MFC4069957.1"/>
    <property type="molecule type" value="Genomic_DNA"/>
</dbReference>
<dbReference type="CDD" id="cd07043">
    <property type="entry name" value="STAS_anti-anti-sigma_factors"/>
    <property type="match status" value="1"/>
</dbReference>
<dbReference type="Gene3D" id="1.20.140.160">
    <property type="match status" value="1"/>
</dbReference>
<accession>A0ABV8J4M0</accession>
<keyword evidence="7" id="KW-1185">Reference proteome</keyword>
<dbReference type="SUPFAM" id="SSF88946">
    <property type="entry name" value="Sigma2 domain of RNA polymerase sigma factors"/>
    <property type="match status" value="1"/>
</dbReference>
<keyword evidence="3" id="KW-0238">DNA-binding</keyword>
<protein>
    <submittedName>
        <fullName evidence="6">Sigma-70 family RNA polymerase sigma factor</fullName>
    </submittedName>
</protein>
<dbReference type="SUPFAM" id="SSF52091">
    <property type="entry name" value="SpoIIaa-like"/>
    <property type="match status" value="1"/>
</dbReference>
<comment type="caution">
    <text evidence="6">The sequence shown here is derived from an EMBL/GenBank/DDBJ whole genome shotgun (WGS) entry which is preliminary data.</text>
</comment>
<name>A0ABV8J4M0_9ACTN</name>
<evidence type="ECO:0000256" key="1">
    <source>
        <dbReference type="ARBA" id="ARBA00023015"/>
    </source>
</evidence>
<reference evidence="7" key="1">
    <citation type="journal article" date="2019" name="Int. J. Syst. Evol. Microbiol.">
        <title>The Global Catalogue of Microorganisms (GCM) 10K type strain sequencing project: providing services to taxonomists for standard genome sequencing and annotation.</title>
        <authorList>
            <consortium name="The Broad Institute Genomics Platform"/>
            <consortium name="The Broad Institute Genome Sequencing Center for Infectious Disease"/>
            <person name="Wu L."/>
            <person name="Ma J."/>
        </authorList>
    </citation>
    <scope>NUCLEOTIDE SEQUENCE [LARGE SCALE GENOMIC DNA]</scope>
    <source>
        <strain evidence="7">TBRC 5832</strain>
    </source>
</reference>
<dbReference type="PANTHER" id="PTHR30385">
    <property type="entry name" value="SIGMA FACTOR F FLAGELLAR"/>
    <property type="match status" value="1"/>
</dbReference>
<dbReference type="CDD" id="cd06171">
    <property type="entry name" value="Sigma70_r4"/>
    <property type="match status" value="1"/>
</dbReference>
<gene>
    <name evidence="6" type="ORF">ACFO0C_33950</name>
</gene>
<dbReference type="RefSeq" id="WP_378070849.1">
    <property type="nucleotide sequence ID" value="NZ_JBHSBL010000023.1"/>
</dbReference>
<dbReference type="Gene3D" id="1.20.120.1810">
    <property type="match status" value="1"/>
</dbReference>
<dbReference type="Pfam" id="PF04542">
    <property type="entry name" value="Sigma70_r2"/>
    <property type="match status" value="1"/>
</dbReference>
<dbReference type="InterPro" id="IPR014284">
    <property type="entry name" value="RNA_pol_sigma-70_dom"/>
</dbReference>
<dbReference type="PRINTS" id="PR00046">
    <property type="entry name" value="SIGMA70FCT"/>
</dbReference>
<dbReference type="SUPFAM" id="SSF88659">
    <property type="entry name" value="Sigma3 and sigma4 domains of RNA polymerase sigma factors"/>
    <property type="match status" value="2"/>
</dbReference>
<dbReference type="NCBIfam" id="TIGR02937">
    <property type="entry name" value="sigma70-ECF"/>
    <property type="match status" value="1"/>
</dbReference>
<dbReference type="InterPro" id="IPR002645">
    <property type="entry name" value="STAS_dom"/>
</dbReference>
<dbReference type="Pfam" id="PF04545">
    <property type="entry name" value="Sigma70_r4"/>
    <property type="match status" value="1"/>
</dbReference>
<dbReference type="InterPro" id="IPR058548">
    <property type="entry name" value="MlaB-like_STAS"/>
</dbReference>